<dbReference type="Gene3D" id="3.30.870.10">
    <property type="entry name" value="Endonuclease Chain A"/>
    <property type="match status" value="2"/>
</dbReference>
<reference evidence="3 4" key="1">
    <citation type="submission" date="2015-11" db="EMBL/GenBank/DDBJ databases">
        <title>Draft genome of Sulfurovum riftiae 1812E, a member of the Epsilonproteobacteria isolated from the tube of the deep-sea hydrothermal vent tubewom Riftia pachyptila.</title>
        <authorList>
            <person name="Vetriani C."/>
            <person name="Giovannelli D."/>
        </authorList>
    </citation>
    <scope>NUCLEOTIDE SEQUENCE [LARGE SCALE GENOMIC DNA]</scope>
    <source>
        <strain evidence="3 4">1812E</strain>
    </source>
</reference>
<dbReference type="GO" id="GO:0030572">
    <property type="term" value="F:phosphatidyltransferase activity"/>
    <property type="evidence" value="ECO:0007669"/>
    <property type="project" value="UniProtKB-ARBA"/>
</dbReference>
<evidence type="ECO:0000256" key="1">
    <source>
        <dbReference type="SAM" id="SignalP"/>
    </source>
</evidence>
<evidence type="ECO:0000313" key="4">
    <source>
        <dbReference type="Proteomes" id="UP000075359"/>
    </source>
</evidence>
<feature type="signal peptide" evidence="1">
    <location>
        <begin position="1"/>
        <end position="22"/>
    </location>
</feature>
<dbReference type="OrthoDB" id="9762009at2"/>
<feature type="domain" description="PLD phosphodiesterase" evidence="2">
    <location>
        <begin position="410"/>
        <end position="437"/>
    </location>
</feature>
<dbReference type="PROSITE" id="PS50035">
    <property type="entry name" value="PLD"/>
    <property type="match status" value="2"/>
</dbReference>
<dbReference type="CDD" id="cd09113">
    <property type="entry name" value="PLDc_ymdC_like_2"/>
    <property type="match status" value="1"/>
</dbReference>
<sequence>MSRITIRVAALLLPLFFFTACQETKHATLPQTKTETTEVPSRTPAWMHVFKSSVSLKKYSSFYSLENPSDAFAARLYLIDKATTSINVQYYIYKDDLTADEFTYRLLQAANRGVKVRMIIDDLTTTGKDKDVVTLARHPNIEIKLFNPNRFRSLFRGAALVLDVGRLGKRMHNKTFTVDGHAAILGGRNIGDEYFAADTEEVVFIDYDILAVGKVAPEVYKEFDIYWNSPLSVNYKKIISEKVSAADYQKTMVHMEQLHAAFLKTPLAHNMKKSTFLKKAKKGAIPLYASKEASLYFDLPKKVVSDPNDSRTHLSTSIKGALDAVDHELILISPYFIPSPQMMDALKKLRAQNIPITVITNSMASTDVSMVYSGYQKYIEPMLEMGVQLYELKPYLDKVPENRREAKKIKHISLHTKMIIVDDEQLLVGSANMDPRSNKLNTEVLMLIKDSPIIPHLKKELKSVLNTDYFYRLRLLPTAKGSSKKRIVWESMEKGEKKYYIKAPKAGAGKRFSVDFFSLLPIEKLL</sequence>
<dbReference type="PANTHER" id="PTHR21248">
    <property type="entry name" value="CARDIOLIPIN SYNTHASE"/>
    <property type="match status" value="1"/>
</dbReference>
<dbReference type="Pfam" id="PF13091">
    <property type="entry name" value="PLDc_2"/>
    <property type="match status" value="2"/>
</dbReference>
<name>A0A151CJE6_9BACT</name>
<proteinExistence type="predicted"/>
<feature type="domain" description="PLD phosphodiesterase" evidence="2">
    <location>
        <begin position="167"/>
        <end position="194"/>
    </location>
</feature>
<dbReference type="CDD" id="cd09111">
    <property type="entry name" value="PLDc_ymdC_like_1"/>
    <property type="match status" value="1"/>
</dbReference>
<dbReference type="SMART" id="SM00155">
    <property type="entry name" value="PLDc"/>
    <property type="match status" value="2"/>
</dbReference>
<dbReference type="PANTHER" id="PTHR21248:SF12">
    <property type="entry name" value="CARDIOLIPIN SYNTHASE C"/>
    <property type="match status" value="1"/>
</dbReference>
<dbReference type="GO" id="GO:0032049">
    <property type="term" value="P:cardiolipin biosynthetic process"/>
    <property type="evidence" value="ECO:0007669"/>
    <property type="project" value="UniProtKB-ARBA"/>
</dbReference>
<dbReference type="SUPFAM" id="SSF56024">
    <property type="entry name" value="Phospholipase D/nuclease"/>
    <property type="match status" value="2"/>
</dbReference>
<keyword evidence="4" id="KW-1185">Reference proteome</keyword>
<dbReference type="STRING" id="1630136.AS592_11285"/>
<feature type="chain" id="PRO_5007578589" description="PLD phosphodiesterase domain-containing protein" evidence="1">
    <location>
        <begin position="23"/>
        <end position="526"/>
    </location>
</feature>
<organism evidence="3 4">
    <name type="scientific">Sulfurovum riftiae</name>
    <dbReference type="NCBI Taxonomy" id="1630136"/>
    <lineage>
        <taxon>Bacteria</taxon>
        <taxon>Pseudomonadati</taxon>
        <taxon>Campylobacterota</taxon>
        <taxon>Epsilonproteobacteria</taxon>
        <taxon>Campylobacterales</taxon>
        <taxon>Sulfurovaceae</taxon>
        <taxon>Sulfurovum</taxon>
    </lineage>
</organism>
<protein>
    <recommendedName>
        <fullName evidence="2">PLD phosphodiesterase domain-containing protein</fullName>
    </recommendedName>
</protein>
<evidence type="ECO:0000259" key="2">
    <source>
        <dbReference type="PROSITE" id="PS50035"/>
    </source>
</evidence>
<dbReference type="RefSeq" id="WP_067328696.1">
    <property type="nucleotide sequence ID" value="NZ_LNKT01000001.1"/>
</dbReference>
<dbReference type="InterPro" id="IPR001736">
    <property type="entry name" value="PLipase_D/transphosphatidylase"/>
</dbReference>
<accession>A0A151CJE6</accession>
<evidence type="ECO:0000313" key="3">
    <source>
        <dbReference type="EMBL" id="KYJ87668.1"/>
    </source>
</evidence>
<comment type="caution">
    <text evidence="3">The sequence shown here is derived from an EMBL/GenBank/DDBJ whole genome shotgun (WGS) entry which is preliminary data.</text>
</comment>
<dbReference type="InterPro" id="IPR025202">
    <property type="entry name" value="PLD-like_dom"/>
</dbReference>
<gene>
    <name evidence="3" type="ORF">AS592_11285</name>
</gene>
<dbReference type="AlphaFoldDB" id="A0A151CJE6"/>
<keyword evidence="1" id="KW-0732">Signal</keyword>
<dbReference type="EMBL" id="LNKT01000001">
    <property type="protein sequence ID" value="KYJ87668.1"/>
    <property type="molecule type" value="Genomic_DNA"/>
</dbReference>
<dbReference type="Proteomes" id="UP000075359">
    <property type="component" value="Unassembled WGS sequence"/>
</dbReference>
<dbReference type="PROSITE" id="PS51257">
    <property type="entry name" value="PROKAR_LIPOPROTEIN"/>
    <property type="match status" value="1"/>
</dbReference>